<proteinExistence type="predicted"/>
<evidence type="ECO:0000313" key="1">
    <source>
        <dbReference type="EMBL" id="NYF53494.1"/>
    </source>
</evidence>
<name>A0A7Y9NQ49_9BACT</name>
<reference evidence="1 2" key="1">
    <citation type="submission" date="2020-07" db="EMBL/GenBank/DDBJ databases">
        <title>Genomic Encyclopedia of Type Strains, Phase IV (KMG-V): Genome sequencing to study the core and pangenomes of soil and plant-associated prokaryotes.</title>
        <authorList>
            <person name="Whitman W."/>
        </authorList>
    </citation>
    <scope>NUCLEOTIDE SEQUENCE [LARGE SCALE GENOMIC DNA]</scope>
    <source>
        <strain evidence="1 2">M8UP30</strain>
    </source>
</reference>
<dbReference type="AlphaFoldDB" id="A0A7Y9NQ49"/>
<dbReference type="EMBL" id="JACCCV010000002">
    <property type="protein sequence ID" value="NYF53494.1"/>
    <property type="molecule type" value="Genomic_DNA"/>
</dbReference>
<accession>A0A7Y9NQ49</accession>
<dbReference type="Proteomes" id="UP000534186">
    <property type="component" value="Unassembled WGS sequence"/>
</dbReference>
<protein>
    <submittedName>
        <fullName evidence="1">Uncharacterized protein</fullName>
    </submittedName>
</protein>
<comment type="caution">
    <text evidence="1">The sequence shown here is derived from an EMBL/GenBank/DDBJ whole genome shotgun (WGS) entry which is preliminary data.</text>
</comment>
<gene>
    <name evidence="1" type="ORF">HDF12_003893</name>
</gene>
<evidence type="ECO:0000313" key="2">
    <source>
        <dbReference type="Proteomes" id="UP000534186"/>
    </source>
</evidence>
<sequence length="63" mass="7052">MPQAPVDLLNEKLASVATDIEAIEKMIASEPPQTTDQLLALRTVQELYRRLADDLRVAISLFE</sequence>
<organism evidence="1 2">
    <name type="scientific">Tunturiibacter lichenicola</name>
    <dbReference type="NCBI Taxonomy" id="2051959"/>
    <lineage>
        <taxon>Bacteria</taxon>
        <taxon>Pseudomonadati</taxon>
        <taxon>Acidobacteriota</taxon>
        <taxon>Terriglobia</taxon>
        <taxon>Terriglobales</taxon>
        <taxon>Acidobacteriaceae</taxon>
        <taxon>Tunturiibacter</taxon>
    </lineage>
</organism>